<dbReference type="AlphaFoldDB" id="A0A0L8GU77"/>
<evidence type="ECO:0000313" key="2">
    <source>
        <dbReference type="EMBL" id="KOF80140.1"/>
    </source>
</evidence>
<reference evidence="2" key="1">
    <citation type="submission" date="2015-07" db="EMBL/GenBank/DDBJ databases">
        <title>MeaNS - Measles Nucleotide Surveillance Program.</title>
        <authorList>
            <person name="Tran T."/>
            <person name="Druce J."/>
        </authorList>
    </citation>
    <scope>NUCLEOTIDE SEQUENCE</scope>
    <source>
        <strain evidence="2">UCB-OBI-ISO-001</strain>
        <tissue evidence="2">Gonad</tissue>
    </source>
</reference>
<proteinExistence type="predicted"/>
<name>A0A0L8GU77_OCTBM</name>
<organism evidence="2">
    <name type="scientific">Octopus bimaculoides</name>
    <name type="common">California two-spotted octopus</name>
    <dbReference type="NCBI Taxonomy" id="37653"/>
    <lineage>
        <taxon>Eukaryota</taxon>
        <taxon>Metazoa</taxon>
        <taxon>Spiralia</taxon>
        <taxon>Lophotrochozoa</taxon>
        <taxon>Mollusca</taxon>
        <taxon>Cephalopoda</taxon>
        <taxon>Coleoidea</taxon>
        <taxon>Octopodiformes</taxon>
        <taxon>Octopoda</taxon>
        <taxon>Incirrata</taxon>
        <taxon>Octopodidae</taxon>
        <taxon>Octopus</taxon>
    </lineage>
</organism>
<dbReference type="STRING" id="37653.A0A0L8GU77"/>
<protein>
    <submittedName>
        <fullName evidence="2">Uncharacterized protein</fullName>
    </submittedName>
</protein>
<sequence length="137" mass="16213">MTCNSKMSPKSDRERMKKYRQRMDEEKQLEVRKKNAEQQKKSRAKWSSGRKEKEAEKSKLRMRASRKRAKQIQGVLSDMPNNSDTEEAFRNKRSLSRAVHHVQKLLPKSPKKKTAVVKVIRTKSCGLHACQWTQYYF</sequence>
<dbReference type="KEGG" id="obi:106874886"/>
<feature type="region of interest" description="Disordered" evidence="1">
    <location>
        <begin position="1"/>
        <end position="94"/>
    </location>
</feature>
<feature type="compositionally biased region" description="Basic residues" evidence="1">
    <location>
        <begin position="60"/>
        <end position="70"/>
    </location>
</feature>
<feature type="compositionally biased region" description="Basic and acidic residues" evidence="1">
    <location>
        <begin position="9"/>
        <end position="40"/>
    </location>
</feature>
<accession>A0A0L8GU77</accession>
<gene>
    <name evidence="2" type="ORF">OCBIM_22028347mg</name>
</gene>
<dbReference type="EMBL" id="KQ420477">
    <property type="protein sequence ID" value="KOF80140.1"/>
    <property type="molecule type" value="Genomic_DNA"/>
</dbReference>
<evidence type="ECO:0000256" key="1">
    <source>
        <dbReference type="SAM" id="MobiDB-lite"/>
    </source>
</evidence>
<feature type="compositionally biased region" description="Basic and acidic residues" evidence="1">
    <location>
        <begin position="49"/>
        <end position="59"/>
    </location>
</feature>